<comment type="caution">
    <text evidence="1">The sequence shown here is derived from an EMBL/GenBank/DDBJ whole genome shotgun (WGS) entry which is preliminary data.</text>
</comment>
<sequence length="172" mass="18718">MSASLIPVPVTSRASSYCSLWVGLQVPSLYALQTLATSFCIHRSQEFIGQLQVPSSPWARAGPPRANRTANKWPNLLSPVQTPPTWSRSAYVYWCAVSRPGPPPRISPAGKWLPQRPASHLPRTGTSGARFTTLCCSGTLPGNFRVAPEYRMGAAHLVAHSAQPHRDASAYR</sequence>
<protein>
    <submittedName>
        <fullName evidence="1">Uncharacterized protein</fullName>
    </submittedName>
</protein>
<evidence type="ECO:0000313" key="1">
    <source>
        <dbReference type="EMBL" id="KAJ1137426.1"/>
    </source>
</evidence>
<accession>A0AAV7QD56</accession>
<name>A0AAV7QD56_PLEWA</name>
<reference evidence="1" key="1">
    <citation type="journal article" date="2022" name="bioRxiv">
        <title>Sequencing and chromosome-scale assembly of the giantPleurodeles waltlgenome.</title>
        <authorList>
            <person name="Brown T."/>
            <person name="Elewa A."/>
            <person name="Iarovenko S."/>
            <person name="Subramanian E."/>
            <person name="Araus A.J."/>
            <person name="Petzold A."/>
            <person name="Susuki M."/>
            <person name="Suzuki K.-i.T."/>
            <person name="Hayashi T."/>
            <person name="Toyoda A."/>
            <person name="Oliveira C."/>
            <person name="Osipova E."/>
            <person name="Leigh N.D."/>
            <person name="Simon A."/>
            <person name="Yun M.H."/>
        </authorList>
    </citation>
    <scope>NUCLEOTIDE SEQUENCE</scope>
    <source>
        <strain evidence="1">20211129_DDA</strain>
        <tissue evidence="1">Liver</tissue>
    </source>
</reference>
<organism evidence="1 2">
    <name type="scientific">Pleurodeles waltl</name>
    <name type="common">Iberian ribbed newt</name>
    <dbReference type="NCBI Taxonomy" id="8319"/>
    <lineage>
        <taxon>Eukaryota</taxon>
        <taxon>Metazoa</taxon>
        <taxon>Chordata</taxon>
        <taxon>Craniata</taxon>
        <taxon>Vertebrata</taxon>
        <taxon>Euteleostomi</taxon>
        <taxon>Amphibia</taxon>
        <taxon>Batrachia</taxon>
        <taxon>Caudata</taxon>
        <taxon>Salamandroidea</taxon>
        <taxon>Salamandridae</taxon>
        <taxon>Pleurodelinae</taxon>
        <taxon>Pleurodeles</taxon>
    </lineage>
</organism>
<gene>
    <name evidence="1" type="ORF">NDU88_003828</name>
</gene>
<keyword evidence="2" id="KW-1185">Reference proteome</keyword>
<evidence type="ECO:0000313" key="2">
    <source>
        <dbReference type="Proteomes" id="UP001066276"/>
    </source>
</evidence>
<proteinExistence type="predicted"/>
<dbReference type="AlphaFoldDB" id="A0AAV7QD56"/>
<dbReference type="Proteomes" id="UP001066276">
    <property type="component" value="Chromosome 6"/>
</dbReference>
<dbReference type="EMBL" id="JANPWB010000010">
    <property type="protein sequence ID" value="KAJ1137426.1"/>
    <property type="molecule type" value="Genomic_DNA"/>
</dbReference>